<evidence type="ECO:0000256" key="5">
    <source>
        <dbReference type="ARBA" id="ARBA00023211"/>
    </source>
</evidence>
<evidence type="ECO:0000256" key="4">
    <source>
        <dbReference type="ARBA" id="ARBA00023052"/>
    </source>
</evidence>
<accession>A0A0D1K7Z5</accession>
<evidence type="ECO:0000256" key="6">
    <source>
        <dbReference type="HAMAP-Rule" id="MF_01659"/>
    </source>
</evidence>
<dbReference type="SUPFAM" id="SSF52518">
    <property type="entry name" value="Thiamin diphosphate-binding fold (THDP-binding)"/>
    <property type="match status" value="2"/>
</dbReference>
<dbReference type="GO" id="GO:0070204">
    <property type="term" value="F:2-succinyl-5-enolpyruvyl-6-hydroxy-3-cyclohexene-1-carboxylic-acid synthase activity"/>
    <property type="evidence" value="ECO:0007669"/>
    <property type="project" value="UniProtKB-UniRule"/>
</dbReference>
<comment type="catalytic activity">
    <reaction evidence="6">
        <text>isochorismate + 2-oxoglutarate + H(+) = 5-enolpyruvoyl-6-hydroxy-2-succinyl-cyclohex-3-ene-1-carboxylate + CO2</text>
        <dbReference type="Rhea" id="RHEA:25593"/>
        <dbReference type="ChEBI" id="CHEBI:15378"/>
        <dbReference type="ChEBI" id="CHEBI:16526"/>
        <dbReference type="ChEBI" id="CHEBI:16810"/>
        <dbReference type="ChEBI" id="CHEBI:29780"/>
        <dbReference type="ChEBI" id="CHEBI:58818"/>
        <dbReference type="EC" id="2.2.1.9"/>
    </reaction>
</comment>
<evidence type="ECO:0000256" key="2">
    <source>
        <dbReference type="ARBA" id="ARBA00022723"/>
    </source>
</evidence>
<evidence type="ECO:0000259" key="8">
    <source>
        <dbReference type="Pfam" id="PF02776"/>
    </source>
</evidence>
<dbReference type="UniPathway" id="UPA00079"/>
<name>A0A0D1K7Z5_9LACO</name>
<protein>
    <recommendedName>
        <fullName evidence="6">2-succinyl-5-enolpyruvyl-6-hydroxy-3-cyclohexene-1-carboxylate synthase</fullName>
        <shortName evidence="6">SEPHCHC synthase</shortName>
        <ecNumber evidence="6">2.2.1.9</ecNumber>
    </recommendedName>
    <alternativeName>
        <fullName evidence="6">Menaquinone biosynthesis protein MenD</fullName>
    </alternativeName>
</protein>
<comment type="caution">
    <text evidence="10">The sequence shown here is derived from an EMBL/GenBank/DDBJ whole genome shotgun (WGS) entry which is preliminary data.</text>
</comment>
<feature type="domain" description="Menaquinone biosynthesis protein MenD middle" evidence="9">
    <location>
        <begin position="214"/>
        <end position="389"/>
    </location>
</feature>
<dbReference type="PIRSF" id="PIRSF004983">
    <property type="entry name" value="MenD"/>
    <property type="match status" value="1"/>
</dbReference>
<gene>
    <name evidence="6 10" type="primary">menD</name>
    <name evidence="10" type="ORF">QX99_00827</name>
</gene>
<dbReference type="Gene3D" id="3.40.50.970">
    <property type="match status" value="2"/>
</dbReference>
<comment type="function">
    <text evidence="6">Catalyzes the thiamine diphosphate-dependent decarboxylation of 2-oxoglutarate and the subsequent addition of the resulting succinic semialdehyde-thiamine pyrophosphate anion to isochorismate to yield 2-succinyl-5-enolpyruvyl-6-hydroxy-3-cyclohexene-1-carboxylate (SEPHCHC).</text>
</comment>
<evidence type="ECO:0000259" key="9">
    <source>
        <dbReference type="Pfam" id="PF16582"/>
    </source>
</evidence>
<dbReference type="eggNOG" id="COG1165">
    <property type="taxonomic scope" value="Bacteria"/>
</dbReference>
<feature type="domain" description="Thiamine pyrophosphate enzyme TPP-binding" evidence="7">
    <location>
        <begin position="407"/>
        <end position="525"/>
    </location>
</feature>
<dbReference type="PANTHER" id="PTHR42916">
    <property type="entry name" value="2-SUCCINYL-5-ENOLPYRUVYL-6-HYDROXY-3-CYCLOHEXENE-1-CARBOXYLATE SYNTHASE"/>
    <property type="match status" value="1"/>
</dbReference>
<keyword evidence="11" id="KW-1185">Reference proteome</keyword>
<sequence length="559" mass="60502">MANEVLTTNIKHLLGSLVAQGVHEFVVSPGSRTTPFALLLAEMQHVRDDVRVTVDVDERSAAFFALGMAKTMHQPVALLATSGTATANYLPAMMEAHVSHVPLIALTTDRPAELQAIGAPQTVNQTNLYGDNIKDFGAVEMQDAHADVTRYIDYRVQQMVVTAVTAPAGPVQINLPLRKPLMPDLGATWPAVVAQHIITGQTRADWQTVQGIAALLRDKRAMVLSGPDEMTWDATQFERLADHFKLPILADVLSGVRPSDHAINGIDALLEADVLADDLVPEVVIRFGGTPVSARVVAWLRAKDVQVIQVGQNAAGHDHSRQAEITVAVDEMGLIADLLAEPGSDSVAFLARWQTVKTTLTKTIASTDMTEVALPLAMTSLPTDSQLFVANSMPIRDMDNYFMPTRTIRVMANRGANGIDGTVSTAFGMAMTGKPTTFLTGDLTLFHDMNGLMMAHQAQLDMTIVVVNNQGGGIFSFLPQAAAKAFFEPMFGTPLPFEIADVAKLYHADYELVADQARLRELLAQPAQGLRLLEVKSNREANVAEHDALLAKLREAFHG</sequence>
<dbReference type="InterPro" id="IPR011766">
    <property type="entry name" value="TPP_enzyme_TPP-bd"/>
</dbReference>
<dbReference type="RefSeq" id="WP_043711059.1">
    <property type="nucleotide sequence ID" value="NZ_JALOCT010000004.1"/>
</dbReference>
<keyword evidence="4 6" id="KW-0786">Thiamine pyrophosphate</keyword>
<dbReference type="Proteomes" id="UP000032287">
    <property type="component" value="Unassembled WGS sequence"/>
</dbReference>
<reference evidence="10 11" key="1">
    <citation type="journal article" date="2015" name="Microbiology (Mosc.)">
        <title>Genomics of the Weissella cibaria species with an examination of its metabolic traits.</title>
        <authorList>
            <person name="Lynch K.M."/>
            <person name="Lucid A."/>
            <person name="Arendt E.K."/>
            <person name="Sleator R.D."/>
            <person name="Lucey B."/>
            <person name="Coffey A."/>
        </authorList>
    </citation>
    <scope>NUCLEOTIDE SEQUENCE [LARGE SCALE GENOMIC DNA]</scope>
    <source>
        <strain evidence="10 11">MG1</strain>
    </source>
</reference>
<evidence type="ECO:0000256" key="1">
    <source>
        <dbReference type="ARBA" id="ARBA00022679"/>
    </source>
</evidence>
<comment type="cofactor">
    <cofactor evidence="6">
        <name>Mg(2+)</name>
        <dbReference type="ChEBI" id="CHEBI:18420"/>
    </cofactor>
    <cofactor evidence="6">
        <name>Mn(2+)</name>
        <dbReference type="ChEBI" id="CHEBI:29035"/>
    </cofactor>
</comment>
<dbReference type="UniPathway" id="UPA01057">
    <property type="reaction ID" value="UER00164"/>
</dbReference>
<dbReference type="GO" id="GO:0030145">
    <property type="term" value="F:manganese ion binding"/>
    <property type="evidence" value="ECO:0007669"/>
    <property type="project" value="UniProtKB-UniRule"/>
</dbReference>
<feature type="domain" description="Thiamine pyrophosphate enzyme N-terminal TPP-binding" evidence="8">
    <location>
        <begin position="12"/>
        <end position="127"/>
    </location>
</feature>
<dbReference type="PANTHER" id="PTHR42916:SF1">
    <property type="entry name" value="PROTEIN PHYLLO, CHLOROPLASTIC"/>
    <property type="match status" value="1"/>
</dbReference>
<evidence type="ECO:0000259" key="7">
    <source>
        <dbReference type="Pfam" id="PF02775"/>
    </source>
</evidence>
<dbReference type="Pfam" id="PF02775">
    <property type="entry name" value="TPP_enzyme_C"/>
    <property type="match status" value="1"/>
</dbReference>
<evidence type="ECO:0000313" key="10">
    <source>
        <dbReference type="EMBL" id="KIU21069.1"/>
    </source>
</evidence>
<dbReference type="STRING" id="137591.AO080_04605"/>
<keyword evidence="6" id="KW-0474">Menaquinone biosynthesis</keyword>
<comment type="cofactor">
    <cofactor evidence="6">
        <name>thiamine diphosphate</name>
        <dbReference type="ChEBI" id="CHEBI:58937"/>
    </cofactor>
    <text evidence="6">Binds 1 thiamine pyrophosphate per subunit.</text>
</comment>
<keyword evidence="3 6" id="KW-0460">Magnesium</keyword>
<comment type="subunit">
    <text evidence="6">Homodimer.</text>
</comment>
<dbReference type="CDD" id="cd02009">
    <property type="entry name" value="TPP_SHCHC_synthase"/>
    <property type="match status" value="1"/>
</dbReference>
<dbReference type="InterPro" id="IPR029061">
    <property type="entry name" value="THDP-binding"/>
</dbReference>
<dbReference type="AlphaFoldDB" id="A0A0D1K7Z5"/>
<dbReference type="InterPro" id="IPR004433">
    <property type="entry name" value="MenaQ_synth_MenD"/>
</dbReference>
<evidence type="ECO:0000256" key="3">
    <source>
        <dbReference type="ARBA" id="ARBA00022842"/>
    </source>
</evidence>
<dbReference type="HAMAP" id="MF_01659">
    <property type="entry name" value="MenD"/>
    <property type="match status" value="1"/>
</dbReference>
<dbReference type="GO" id="GO:0009234">
    <property type="term" value="P:menaquinone biosynthetic process"/>
    <property type="evidence" value="ECO:0007669"/>
    <property type="project" value="UniProtKB-UniRule"/>
</dbReference>
<dbReference type="InterPro" id="IPR012001">
    <property type="entry name" value="Thiamin_PyroP_enz_TPP-bd_dom"/>
</dbReference>
<dbReference type="EC" id="2.2.1.9" evidence="6"/>
<proteinExistence type="inferred from homology"/>
<dbReference type="PATRIC" id="fig|137591.25.peg.797"/>
<dbReference type="Pfam" id="PF02776">
    <property type="entry name" value="TPP_enzyme_N"/>
    <property type="match status" value="1"/>
</dbReference>
<dbReference type="CDD" id="cd07037">
    <property type="entry name" value="TPP_PYR_MenD"/>
    <property type="match status" value="1"/>
</dbReference>
<dbReference type="NCBIfam" id="TIGR00173">
    <property type="entry name" value="menD"/>
    <property type="match status" value="1"/>
</dbReference>
<evidence type="ECO:0000313" key="11">
    <source>
        <dbReference type="Proteomes" id="UP000032287"/>
    </source>
</evidence>
<comment type="pathway">
    <text evidence="6">Quinol/quinone metabolism; 1,4-dihydroxy-2-naphthoate biosynthesis; 1,4-dihydroxy-2-naphthoate from chorismate: step 2/7.</text>
</comment>
<dbReference type="EMBL" id="JWHU01000012">
    <property type="protein sequence ID" value="KIU21069.1"/>
    <property type="molecule type" value="Genomic_DNA"/>
</dbReference>
<dbReference type="Pfam" id="PF16582">
    <property type="entry name" value="TPP_enzyme_M_2"/>
    <property type="match status" value="1"/>
</dbReference>
<comment type="pathway">
    <text evidence="6">Quinol/quinone metabolism; menaquinone biosynthesis.</text>
</comment>
<comment type="similarity">
    <text evidence="6">Belongs to the TPP enzyme family. MenD subfamily.</text>
</comment>
<dbReference type="InterPro" id="IPR032264">
    <property type="entry name" value="MenD_middle"/>
</dbReference>
<keyword evidence="1 6" id="KW-0808">Transferase</keyword>
<dbReference type="GO" id="GO:0000287">
    <property type="term" value="F:magnesium ion binding"/>
    <property type="evidence" value="ECO:0007669"/>
    <property type="project" value="UniProtKB-UniRule"/>
</dbReference>
<dbReference type="Gene3D" id="3.40.50.1220">
    <property type="entry name" value="TPP-binding domain"/>
    <property type="match status" value="1"/>
</dbReference>
<keyword evidence="2 6" id="KW-0479">Metal-binding</keyword>
<keyword evidence="5 6" id="KW-0464">Manganese</keyword>
<organism evidence="10 11">
    <name type="scientific">Weissella cibaria</name>
    <dbReference type="NCBI Taxonomy" id="137591"/>
    <lineage>
        <taxon>Bacteria</taxon>
        <taxon>Bacillati</taxon>
        <taxon>Bacillota</taxon>
        <taxon>Bacilli</taxon>
        <taxon>Lactobacillales</taxon>
        <taxon>Lactobacillaceae</taxon>
        <taxon>Weissella</taxon>
    </lineage>
</organism>
<dbReference type="GO" id="GO:0030976">
    <property type="term" value="F:thiamine pyrophosphate binding"/>
    <property type="evidence" value="ECO:0007669"/>
    <property type="project" value="UniProtKB-UniRule"/>
</dbReference>